<keyword evidence="1" id="KW-0812">Transmembrane</keyword>
<organism evidence="2 3">
    <name type="scientific">Uliginosibacterium aquaticum</name>
    <dbReference type="NCBI Taxonomy" id="2731212"/>
    <lineage>
        <taxon>Bacteria</taxon>
        <taxon>Pseudomonadati</taxon>
        <taxon>Pseudomonadota</taxon>
        <taxon>Betaproteobacteria</taxon>
        <taxon>Rhodocyclales</taxon>
        <taxon>Zoogloeaceae</taxon>
        <taxon>Uliginosibacterium</taxon>
    </lineage>
</organism>
<evidence type="ECO:0000313" key="2">
    <source>
        <dbReference type="EMBL" id="NSL56106.1"/>
    </source>
</evidence>
<keyword evidence="3" id="KW-1185">Reference proteome</keyword>
<protein>
    <submittedName>
        <fullName evidence="2">Uncharacterized protein</fullName>
    </submittedName>
</protein>
<gene>
    <name evidence="2" type="ORF">HJ583_013790</name>
</gene>
<evidence type="ECO:0000256" key="1">
    <source>
        <dbReference type="SAM" id="Phobius"/>
    </source>
</evidence>
<dbReference type="Proteomes" id="UP000778523">
    <property type="component" value="Unassembled WGS sequence"/>
</dbReference>
<keyword evidence="1" id="KW-1133">Transmembrane helix</keyword>
<dbReference type="EMBL" id="JABCSC020000003">
    <property type="protein sequence ID" value="NSL56106.1"/>
    <property type="molecule type" value="Genomic_DNA"/>
</dbReference>
<proteinExistence type="predicted"/>
<dbReference type="RefSeq" id="WP_158239129.1">
    <property type="nucleotide sequence ID" value="NZ_JABCSC020000003.1"/>
</dbReference>
<comment type="caution">
    <text evidence="2">The sequence shown here is derived from an EMBL/GenBank/DDBJ whole genome shotgun (WGS) entry which is preliminary data.</text>
</comment>
<name>A0ABX2IH93_9RHOO</name>
<feature type="transmembrane region" description="Helical" evidence="1">
    <location>
        <begin position="24"/>
        <end position="45"/>
    </location>
</feature>
<sequence length="51" mass="5667">MKLAHPVHIPHGLHFTLSDRSRKILVAILSTLAPYALAALGVFVYHEQYGL</sequence>
<keyword evidence="1" id="KW-0472">Membrane</keyword>
<reference evidence="2 3" key="1">
    <citation type="submission" date="2020-06" db="EMBL/GenBank/DDBJ databases">
        <title>Draft genome of Uliginosibacterium sp. IMCC34675.</title>
        <authorList>
            <person name="Song J."/>
        </authorList>
    </citation>
    <scope>NUCLEOTIDE SEQUENCE [LARGE SCALE GENOMIC DNA]</scope>
    <source>
        <strain evidence="2 3">IMCC34675</strain>
    </source>
</reference>
<accession>A0ABX2IH93</accession>
<evidence type="ECO:0000313" key="3">
    <source>
        <dbReference type="Proteomes" id="UP000778523"/>
    </source>
</evidence>